<proteinExistence type="predicted"/>
<name>A0A1C7NJW9_9FUNG</name>
<dbReference type="Proteomes" id="UP000093000">
    <property type="component" value="Unassembled WGS sequence"/>
</dbReference>
<gene>
    <name evidence="1" type="ORF">A0J61_02868</name>
</gene>
<sequence length="86" mass="9652">MTRSKDSLYSYRHDKHLARNGQTEARYGIKKMGAGVANWGVLGDELPDAQAIAREEVDTHSRYYGSKLNLVDSETFESLRSSEQAS</sequence>
<dbReference type="InParanoid" id="A0A1C7NJW9"/>
<reference evidence="1 2" key="1">
    <citation type="submission" date="2016-03" db="EMBL/GenBank/DDBJ databases">
        <title>Choanephora cucurbitarum.</title>
        <authorList>
            <person name="Min B."/>
            <person name="Park H."/>
            <person name="Park J.-H."/>
            <person name="Shin H.-D."/>
            <person name="Choi I.-G."/>
        </authorList>
    </citation>
    <scope>NUCLEOTIDE SEQUENCE [LARGE SCALE GENOMIC DNA]</scope>
    <source>
        <strain evidence="1 2">KUS-F28377</strain>
    </source>
</reference>
<dbReference type="AlphaFoldDB" id="A0A1C7NJW9"/>
<accession>A0A1C7NJW9</accession>
<dbReference type="EMBL" id="LUGH01000114">
    <property type="protein sequence ID" value="OBZ89089.1"/>
    <property type="molecule type" value="Genomic_DNA"/>
</dbReference>
<comment type="caution">
    <text evidence="1">The sequence shown here is derived from an EMBL/GenBank/DDBJ whole genome shotgun (WGS) entry which is preliminary data.</text>
</comment>
<keyword evidence="2" id="KW-1185">Reference proteome</keyword>
<evidence type="ECO:0000313" key="2">
    <source>
        <dbReference type="Proteomes" id="UP000093000"/>
    </source>
</evidence>
<dbReference type="OrthoDB" id="2122308at2759"/>
<evidence type="ECO:0000313" key="1">
    <source>
        <dbReference type="EMBL" id="OBZ89089.1"/>
    </source>
</evidence>
<protein>
    <submittedName>
        <fullName evidence="1">Uncharacterized protein</fullName>
    </submittedName>
</protein>
<organism evidence="1 2">
    <name type="scientific">Choanephora cucurbitarum</name>
    <dbReference type="NCBI Taxonomy" id="101091"/>
    <lineage>
        <taxon>Eukaryota</taxon>
        <taxon>Fungi</taxon>
        <taxon>Fungi incertae sedis</taxon>
        <taxon>Mucoromycota</taxon>
        <taxon>Mucoromycotina</taxon>
        <taxon>Mucoromycetes</taxon>
        <taxon>Mucorales</taxon>
        <taxon>Mucorineae</taxon>
        <taxon>Choanephoraceae</taxon>
        <taxon>Choanephoroideae</taxon>
        <taxon>Choanephora</taxon>
    </lineage>
</organism>